<evidence type="ECO:0000313" key="2">
    <source>
        <dbReference type="EMBL" id="KAJ1104046.1"/>
    </source>
</evidence>
<evidence type="ECO:0000313" key="3">
    <source>
        <dbReference type="Proteomes" id="UP001066276"/>
    </source>
</evidence>
<gene>
    <name evidence="2" type="ORF">NDU88_001461</name>
</gene>
<accession>A0AAV7MJT2</accession>
<dbReference type="Proteomes" id="UP001066276">
    <property type="component" value="Chromosome 9"/>
</dbReference>
<sequence length="174" mass="18753">MPGPYQELQAQAVPVSASSTAPGAAGRQGPSGKPVAPALPVRVRNRADPSERLLGCVLLLPTGPKRRPSVGGIPGSCSPYELCVDQDCLLSPLGNSSRTAQMATAEAPDTKLTLVTFREYTGSISYSFMAGHCRQRRKMMECDRLFGIPSHAPHQTLCLALLVDFVYRKLEAKW</sequence>
<dbReference type="EMBL" id="JANPWB010000013">
    <property type="protein sequence ID" value="KAJ1104046.1"/>
    <property type="molecule type" value="Genomic_DNA"/>
</dbReference>
<feature type="region of interest" description="Disordered" evidence="1">
    <location>
        <begin position="1"/>
        <end position="37"/>
    </location>
</feature>
<protein>
    <submittedName>
        <fullName evidence="2">Uncharacterized protein</fullName>
    </submittedName>
</protein>
<dbReference type="AlphaFoldDB" id="A0AAV7MJT2"/>
<evidence type="ECO:0000256" key="1">
    <source>
        <dbReference type="SAM" id="MobiDB-lite"/>
    </source>
</evidence>
<name>A0AAV7MJT2_PLEWA</name>
<organism evidence="2 3">
    <name type="scientific">Pleurodeles waltl</name>
    <name type="common">Iberian ribbed newt</name>
    <dbReference type="NCBI Taxonomy" id="8319"/>
    <lineage>
        <taxon>Eukaryota</taxon>
        <taxon>Metazoa</taxon>
        <taxon>Chordata</taxon>
        <taxon>Craniata</taxon>
        <taxon>Vertebrata</taxon>
        <taxon>Euteleostomi</taxon>
        <taxon>Amphibia</taxon>
        <taxon>Batrachia</taxon>
        <taxon>Caudata</taxon>
        <taxon>Salamandroidea</taxon>
        <taxon>Salamandridae</taxon>
        <taxon>Pleurodelinae</taxon>
        <taxon>Pleurodeles</taxon>
    </lineage>
</organism>
<proteinExistence type="predicted"/>
<comment type="caution">
    <text evidence="2">The sequence shown here is derived from an EMBL/GenBank/DDBJ whole genome shotgun (WGS) entry which is preliminary data.</text>
</comment>
<reference evidence="2" key="1">
    <citation type="journal article" date="2022" name="bioRxiv">
        <title>Sequencing and chromosome-scale assembly of the giantPleurodeles waltlgenome.</title>
        <authorList>
            <person name="Brown T."/>
            <person name="Elewa A."/>
            <person name="Iarovenko S."/>
            <person name="Subramanian E."/>
            <person name="Araus A.J."/>
            <person name="Petzold A."/>
            <person name="Susuki M."/>
            <person name="Suzuki K.-i.T."/>
            <person name="Hayashi T."/>
            <person name="Toyoda A."/>
            <person name="Oliveira C."/>
            <person name="Osipova E."/>
            <person name="Leigh N.D."/>
            <person name="Simon A."/>
            <person name="Yun M.H."/>
        </authorList>
    </citation>
    <scope>NUCLEOTIDE SEQUENCE</scope>
    <source>
        <strain evidence="2">20211129_DDA</strain>
        <tissue evidence="2">Liver</tissue>
    </source>
</reference>
<keyword evidence="3" id="KW-1185">Reference proteome</keyword>